<protein>
    <submittedName>
        <fullName evidence="2">HAD family hydrolase</fullName>
    </submittedName>
</protein>
<dbReference type="EMBL" id="CP024201">
    <property type="protein sequence ID" value="ATQ44398.1"/>
    <property type="molecule type" value="Genomic_DNA"/>
</dbReference>
<keyword evidence="3" id="KW-1185">Reference proteome</keyword>
<accession>A0A2D2B2E6</accession>
<dbReference type="NCBIfam" id="TIGR02247">
    <property type="entry name" value="HAD-1A3-hyp"/>
    <property type="match status" value="1"/>
</dbReference>
<dbReference type="InterPro" id="IPR036412">
    <property type="entry name" value="HAD-like_sf"/>
</dbReference>
<dbReference type="Gene3D" id="3.40.50.1000">
    <property type="entry name" value="HAD superfamily/HAD-like"/>
    <property type="match status" value="1"/>
</dbReference>
<reference evidence="2 3" key="1">
    <citation type="submission" date="2017-10" db="EMBL/GenBank/DDBJ databases">
        <title>Genome sequence of Caulobacter mirabilis FWC38.</title>
        <authorList>
            <person name="Fiebig A."/>
            <person name="Crosson S."/>
        </authorList>
    </citation>
    <scope>NUCLEOTIDE SEQUENCE [LARGE SCALE GENOMIC DNA]</scope>
    <source>
        <strain evidence="2 3">FWC 38</strain>
    </source>
</reference>
<dbReference type="InterPro" id="IPR006439">
    <property type="entry name" value="HAD-SF_hydro_IA"/>
</dbReference>
<dbReference type="KEGG" id="cmb:CSW64_19415"/>
<evidence type="ECO:0000256" key="1">
    <source>
        <dbReference type="ARBA" id="ARBA00022990"/>
    </source>
</evidence>
<dbReference type="InterPro" id="IPR023214">
    <property type="entry name" value="HAD_sf"/>
</dbReference>
<proteinExistence type="predicted"/>
<dbReference type="InterPro" id="IPR011945">
    <property type="entry name" value="HAD-SF_ppase_IA/epoxid_hydro_N"/>
</dbReference>
<dbReference type="SFLD" id="SFLDS00003">
    <property type="entry name" value="Haloacid_Dehalogenase"/>
    <property type="match status" value="1"/>
</dbReference>
<dbReference type="RefSeq" id="WP_099623646.1">
    <property type="nucleotide sequence ID" value="NZ_CP024201.1"/>
</dbReference>
<dbReference type="OrthoDB" id="9807742at2"/>
<dbReference type="Pfam" id="PF00702">
    <property type="entry name" value="Hydrolase"/>
    <property type="match status" value="1"/>
</dbReference>
<dbReference type="Gene3D" id="1.10.150.240">
    <property type="entry name" value="Putative phosphatase, domain 2"/>
    <property type="match status" value="1"/>
</dbReference>
<dbReference type="Proteomes" id="UP000228945">
    <property type="component" value="Chromosome"/>
</dbReference>
<organism evidence="2 3">
    <name type="scientific">Caulobacter mirabilis</name>
    <dbReference type="NCBI Taxonomy" id="69666"/>
    <lineage>
        <taxon>Bacteria</taxon>
        <taxon>Pseudomonadati</taxon>
        <taxon>Pseudomonadota</taxon>
        <taxon>Alphaproteobacteria</taxon>
        <taxon>Caulobacterales</taxon>
        <taxon>Caulobacteraceae</taxon>
        <taxon>Caulobacter</taxon>
    </lineage>
</organism>
<keyword evidence="2" id="KW-0378">Hydrolase</keyword>
<dbReference type="SUPFAM" id="SSF56784">
    <property type="entry name" value="HAD-like"/>
    <property type="match status" value="1"/>
</dbReference>
<dbReference type="CDD" id="cd02603">
    <property type="entry name" value="HAD_sEH-N_like"/>
    <property type="match status" value="1"/>
</dbReference>
<dbReference type="InterPro" id="IPR023198">
    <property type="entry name" value="PGP-like_dom2"/>
</dbReference>
<gene>
    <name evidence="2" type="ORF">CSW64_19415</name>
</gene>
<name>A0A2D2B2E6_9CAUL</name>
<dbReference type="AlphaFoldDB" id="A0A2D2B2E6"/>
<dbReference type="GO" id="GO:0016787">
    <property type="term" value="F:hydrolase activity"/>
    <property type="evidence" value="ECO:0007669"/>
    <property type="project" value="UniProtKB-KW"/>
</dbReference>
<dbReference type="PANTHER" id="PTHR47829">
    <property type="entry name" value="HYDROLASE, PUTATIVE (AFU_ORTHOLOGUE AFUA_1G12880)-RELATED"/>
    <property type="match status" value="1"/>
</dbReference>
<dbReference type="InterPro" id="IPR052898">
    <property type="entry name" value="ACAD10-like"/>
</dbReference>
<dbReference type="PRINTS" id="PR00413">
    <property type="entry name" value="HADHALOGNASE"/>
</dbReference>
<keyword evidence="1" id="KW-0007">Acetylation</keyword>
<sequence>MTVSAVIWDFGGVITSSPFEAFNHYEAEKGLPRDFIRGVNAANPDHNAWALFERNEIDAAAFDAKFLEESTALGHSVRGADILPRLSGDIRPRMVAALEQCKANFKVGCITNNVQTGHGAGMSGTSEKAAQVAGIMALFDVVIESSKAGVRKPDPRIYQMMCEQLAVDPADCVYLDDLGINCKPAAMLGMRAIKVGGVDQALAELSASTGLIFE</sequence>
<evidence type="ECO:0000313" key="2">
    <source>
        <dbReference type="EMBL" id="ATQ44398.1"/>
    </source>
</evidence>
<dbReference type="PANTHER" id="PTHR47829:SF1">
    <property type="entry name" value="HAD FAMILY PHOSPHATASE"/>
    <property type="match status" value="1"/>
</dbReference>
<dbReference type="SFLD" id="SFLDG01129">
    <property type="entry name" value="C1.5:_HAD__Beta-PGM__Phosphata"/>
    <property type="match status" value="1"/>
</dbReference>
<dbReference type="NCBIfam" id="TIGR01509">
    <property type="entry name" value="HAD-SF-IA-v3"/>
    <property type="match status" value="1"/>
</dbReference>
<evidence type="ECO:0000313" key="3">
    <source>
        <dbReference type="Proteomes" id="UP000228945"/>
    </source>
</evidence>